<organism evidence="3 4">
    <name type="scientific">Byssochlamys spectabilis</name>
    <name type="common">Paecilomyces variotii</name>
    <dbReference type="NCBI Taxonomy" id="264951"/>
    <lineage>
        <taxon>Eukaryota</taxon>
        <taxon>Fungi</taxon>
        <taxon>Dikarya</taxon>
        <taxon>Ascomycota</taxon>
        <taxon>Pezizomycotina</taxon>
        <taxon>Eurotiomycetes</taxon>
        <taxon>Eurotiomycetidae</taxon>
        <taxon>Eurotiales</taxon>
        <taxon>Thermoascaceae</taxon>
        <taxon>Paecilomyces</taxon>
    </lineage>
</organism>
<keyword evidence="2" id="KW-1133">Transmembrane helix</keyword>
<feature type="transmembrane region" description="Helical" evidence="2">
    <location>
        <begin position="261"/>
        <end position="279"/>
    </location>
</feature>
<evidence type="ECO:0000313" key="3">
    <source>
        <dbReference type="EMBL" id="RWQ95414.1"/>
    </source>
</evidence>
<evidence type="ECO:0000313" key="4">
    <source>
        <dbReference type="Proteomes" id="UP000283841"/>
    </source>
</evidence>
<dbReference type="AlphaFoldDB" id="A0A443HUI6"/>
<dbReference type="VEuPathDB" id="FungiDB:C8Q69DRAFT_444325"/>
<gene>
    <name evidence="3" type="ORF">C8Q69DRAFT_444325</name>
</gene>
<name>A0A443HUI6_BYSSP</name>
<dbReference type="GeneID" id="39598267"/>
<sequence>MALLAFARTPIKTASSQGTTPVIPINSTTLKGNFHLSTTAGPTPFLSSQRVRSTSFPDVTFIPDIENSWKTYTRLLPSRDASGSQLSTSVGTQNRYSSWIEEELRNSQTIDSGSGEQITIAGDTHFEIITFTGMSSASRPENINHCSVQHQETEINHDNDFLLEVSPDTESTHSVMSDSILTNPVYAHSTQHGCVSDLASTDELSHPDDNRPFMPSASIRPSENFQDTTATTGNSIVGPSSAISDSLSNTTTSHGVKKRSILISVGVVSVAVCLFVLIFEWSRRRNKRRGVIWIGFSPEPNCDAQDPSKSYFSID</sequence>
<keyword evidence="2" id="KW-0812">Transmembrane</keyword>
<proteinExistence type="predicted"/>
<reference evidence="3 4" key="1">
    <citation type="journal article" date="2018" name="Front. Microbiol.">
        <title>Genomic and genetic insights into a cosmopolitan fungus, Paecilomyces variotii (Eurotiales).</title>
        <authorList>
            <person name="Urquhart A.S."/>
            <person name="Mondo S.J."/>
            <person name="Makela M.R."/>
            <person name="Hane J.K."/>
            <person name="Wiebenga A."/>
            <person name="He G."/>
            <person name="Mihaltcheva S."/>
            <person name="Pangilinan J."/>
            <person name="Lipzen A."/>
            <person name="Barry K."/>
            <person name="de Vries R.P."/>
            <person name="Grigoriev I.V."/>
            <person name="Idnurm A."/>
        </authorList>
    </citation>
    <scope>NUCLEOTIDE SEQUENCE [LARGE SCALE GENOMIC DNA]</scope>
    <source>
        <strain evidence="3 4">CBS 101075</strain>
    </source>
</reference>
<comment type="caution">
    <text evidence="3">The sequence shown here is derived from an EMBL/GenBank/DDBJ whole genome shotgun (WGS) entry which is preliminary data.</text>
</comment>
<dbReference type="Proteomes" id="UP000283841">
    <property type="component" value="Unassembled WGS sequence"/>
</dbReference>
<evidence type="ECO:0000256" key="2">
    <source>
        <dbReference type="SAM" id="Phobius"/>
    </source>
</evidence>
<keyword evidence="4" id="KW-1185">Reference proteome</keyword>
<feature type="region of interest" description="Disordered" evidence="1">
    <location>
        <begin position="216"/>
        <end position="252"/>
    </location>
</feature>
<protein>
    <submittedName>
        <fullName evidence="3">Uncharacterized protein</fullName>
    </submittedName>
</protein>
<keyword evidence="2" id="KW-0472">Membrane</keyword>
<feature type="compositionally biased region" description="Polar residues" evidence="1">
    <location>
        <begin position="219"/>
        <end position="252"/>
    </location>
</feature>
<dbReference type="RefSeq" id="XP_028485059.1">
    <property type="nucleotide sequence ID" value="XM_028628990.1"/>
</dbReference>
<accession>A0A443HUI6</accession>
<evidence type="ECO:0000256" key="1">
    <source>
        <dbReference type="SAM" id="MobiDB-lite"/>
    </source>
</evidence>
<dbReference type="EMBL" id="RCNU01000005">
    <property type="protein sequence ID" value="RWQ95414.1"/>
    <property type="molecule type" value="Genomic_DNA"/>
</dbReference>